<proteinExistence type="inferred from homology"/>
<dbReference type="EMBL" id="WJQU01001290">
    <property type="protein sequence ID" value="KAJ6633992.1"/>
    <property type="molecule type" value="Genomic_DNA"/>
</dbReference>
<evidence type="ECO:0000256" key="7">
    <source>
        <dbReference type="ARBA" id="ARBA00023033"/>
    </source>
</evidence>
<keyword evidence="3 8" id="KW-0349">Heme</keyword>
<feature type="binding site" description="axial binding residue" evidence="8">
    <location>
        <position position="463"/>
    </location>
    <ligand>
        <name>heme</name>
        <dbReference type="ChEBI" id="CHEBI:30413"/>
    </ligand>
    <ligandPart>
        <name>Fe</name>
        <dbReference type="ChEBI" id="CHEBI:18248"/>
    </ligandPart>
</feature>
<keyword evidence="6 8" id="KW-0408">Iron</keyword>
<keyword evidence="5 9" id="KW-0560">Oxidoreductase</keyword>
<dbReference type="GO" id="GO:0020037">
    <property type="term" value="F:heme binding"/>
    <property type="evidence" value="ECO:0007669"/>
    <property type="project" value="InterPro"/>
</dbReference>
<dbReference type="EMBL" id="WJQU01000003">
    <property type="protein sequence ID" value="KAJ6638884.1"/>
    <property type="molecule type" value="Genomic_DNA"/>
</dbReference>
<dbReference type="InterPro" id="IPR050196">
    <property type="entry name" value="Cytochrome_P450_Monoox"/>
</dbReference>
<dbReference type="AlphaFoldDB" id="A0A9Q0MP60"/>
<dbReference type="PANTHER" id="PTHR24291">
    <property type="entry name" value="CYTOCHROME P450 FAMILY 4"/>
    <property type="match status" value="1"/>
</dbReference>
<dbReference type="InterPro" id="IPR036396">
    <property type="entry name" value="Cyt_P450_sf"/>
</dbReference>
<evidence type="ECO:0000256" key="9">
    <source>
        <dbReference type="RuleBase" id="RU000461"/>
    </source>
</evidence>
<gene>
    <name evidence="10" type="primary">CYP4C1_2</name>
    <name evidence="11" type="synonym">CYP4C1_5</name>
    <name evidence="11" type="ORF">Bhyg_11622</name>
    <name evidence="10" type="ORF">Bhyg_17834</name>
</gene>
<evidence type="ECO:0000256" key="3">
    <source>
        <dbReference type="ARBA" id="ARBA00022617"/>
    </source>
</evidence>
<dbReference type="PRINTS" id="PR00385">
    <property type="entry name" value="P450"/>
</dbReference>
<reference evidence="10" key="1">
    <citation type="submission" date="2022-07" db="EMBL/GenBank/DDBJ databases">
        <authorList>
            <person name="Trinca V."/>
            <person name="Uliana J.V.C."/>
            <person name="Torres T.T."/>
            <person name="Ward R.J."/>
            <person name="Monesi N."/>
        </authorList>
    </citation>
    <scope>NUCLEOTIDE SEQUENCE</scope>
    <source>
        <strain evidence="10">HSMRA1968</strain>
        <tissue evidence="10">Whole embryos</tissue>
    </source>
</reference>
<dbReference type="InterPro" id="IPR001128">
    <property type="entry name" value="Cyt_P450"/>
</dbReference>
<dbReference type="Pfam" id="PF00067">
    <property type="entry name" value="p450"/>
    <property type="match status" value="2"/>
</dbReference>
<evidence type="ECO:0000256" key="8">
    <source>
        <dbReference type="PIRSR" id="PIRSR602401-1"/>
    </source>
</evidence>
<comment type="similarity">
    <text evidence="2 9">Belongs to the cytochrome P450 family.</text>
</comment>
<sequence length="517" mass="59784">MIVVIVALLVVIYSVIVPFTKWYRKRAAIVAAIDKLPGRKAYPLIGTTYEFFGVDRKDLFKVFEKVVTIDPYIARFWIGPSPEVTIMKAEYAETVINSRKNLDKPFSYNYVKLWLGEGLLTSTGGKWQKHRKIITPTFHFSILESFCGIFSEKSKVLVERLSHHADTDTPINIHTFVTLAALDIISESAMGIQIDCQTQHQNEYVDAVYEISELIMHRILRPYLAPDIIYRHTASGKKFKKCLEILHNFTKDVITNRKAAREENKRRAVAPKKRQAFLDLLLDANEQQNLLTDDDIREEVDTFMFEGKENCTIKCNDNLFSLFLKGHDTTAAGISWTLYVLGLYPDIQQKVFEELKHIFNGSNRSATLEDLNEMKYLERVIKETLRLYPSVPFVGRILSEDVQLDQYTIPKGTMVTVAIYFLHRDSRFFPEPERFDPDRFLPENTVSRHPYAYLPFSAGPRNCVGQKFAMFEEKSVLSSIIRNYKIISVETIDEIDLMAELILRTHNGINVKLERRR</sequence>
<dbReference type="OrthoDB" id="1470350at2759"/>
<dbReference type="GO" id="GO:0004497">
    <property type="term" value="F:monooxygenase activity"/>
    <property type="evidence" value="ECO:0007669"/>
    <property type="project" value="UniProtKB-KW"/>
</dbReference>
<evidence type="ECO:0000256" key="6">
    <source>
        <dbReference type="ARBA" id="ARBA00023004"/>
    </source>
</evidence>
<dbReference type="InterPro" id="IPR017972">
    <property type="entry name" value="Cyt_P450_CS"/>
</dbReference>
<comment type="cofactor">
    <cofactor evidence="1 8">
        <name>heme</name>
        <dbReference type="ChEBI" id="CHEBI:30413"/>
    </cofactor>
</comment>
<dbReference type="PRINTS" id="PR00463">
    <property type="entry name" value="EP450I"/>
</dbReference>
<evidence type="ECO:0000256" key="4">
    <source>
        <dbReference type="ARBA" id="ARBA00022723"/>
    </source>
</evidence>
<protein>
    <submittedName>
        <fullName evidence="10">Cytochrome P450 4C1</fullName>
    </submittedName>
</protein>
<keyword evidence="7 9" id="KW-0503">Monooxygenase</keyword>
<comment type="caution">
    <text evidence="10">The sequence shown here is derived from an EMBL/GenBank/DDBJ whole genome shotgun (WGS) entry which is preliminary data.</text>
</comment>
<organism evidence="10 12">
    <name type="scientific">Pseudolycoriella hygida</name>
    <dbReference type="NCBI Taxonomy" id="35572"/>
    <lineage>
        <taxon>Eukaryota</taxon>
        <taxon>Metazoa</taxon>
        <taxon>Ecdysozoa</taxon>
        <taxon>Arthropoda</taxon>
        <taxon>Hexapoda</taxon>
        <taxon>Insecta</taxon>
        <taxon>Pterygota</taxon>
        <taxon>Neoptera</taxon>
        <taxon>Endopterygota</taxon>
        <taxon>Diptera</taxon>
        <taxon>Nematocera</taxon>
        <taxon>Sciaroidea</taxon>
        <taxon>Sciaridae</taxon>
        <taxon>Pseudolycoriella</taxon>
    </lineage>
</organism>
<dbReference type="GO" id="GO:0005506">
    <property type="term" value="F:iron ion binding"/>
    <property type="evidence" value="ECO:0007669"/>
    <property type="project" value="InterPro"/>
</dbReference>
<evidence type="ECO:0000313" key="12">
    <source>
        <dbReference type="Proteomes" id="UP001151699"/>
    </source>
</evidence>
<dbReference type="Gene3D" id="1.10.630.10">
    <property type="entry name" value="Cytochrome P450"/>
    <property type="match status" value="1"/>
</dbReference>
<dbReference type="SUPFAM" id="SSF48264">
    <property type="entry name" value="Cytochrome P450"/>
    <property type="match status" value="1"/>
</dbReference>
<dbReference type="Proteomes" id="UP001151699">
    <property type="component" value="Chromosome X"/>
</dbReference>
<keyword evidence="12" id="KW-1185">Reference proteome</keyword>
<evidence type="ECO:0000256" key="2">
    <source>
        <dbReference type="ARBA" id="ARBA00010617"/>
    </source>
</evidence>
<dbReference type="CDD" id="cd20628">
    <property type="entry name" value="CYP4"/>
    <property type="match status" value="1"/>
</dbReference>
<dbReference type="GO" id="GO:0016705">
    <property type="term" value="F:oxidoreductase activity, acting on paired donors, with incorporation or reduction of molecular oxygen"/>
    <property type="evidence" value="ECO:0007669"/>
    <property type="project" value="InterPro"/>
</dbReference>
<accession>A0A9Q0MP60</accession>
<evidence type="ECO:0000313" key="11">
    <source>
        <dbReference type="EMBL" id="KAJ6638884.1"/>
    </source>
</evidence>
<name>A0A9Q0MP60_9DIPT</name>
<dbReference type="PANTHER" id="PTHR24291:SF209">
    <property type="entry name" value="CYTOCHROME P450-LIKE PROTEIN"/>
    <property type="match status" value="1"/>
</dbReference>
<dbReference type="PROSITE" id="PS00086">
    <property type="entry name" value="CYTOCHROME_P450"/>
    <property type="match status" value="1"/>
</dbReference>
<dbReference type="InterPro" id="IPR002401">
    <property type="entry name" value="Cyt_P450_E_grp-I"/>
</dbReference>
<evidence type="ECO:0000313" key="10">
    <source>
        <dbReference type="EMBL" id="KAJ6633992.1"/>
    </source>
</evidence>
<keyword evidence="4 8" id="KW-0479">Metal-binding</keyword>
<evidence type="ECO:0000256" key="5">
    <source>
        <dbReference type="ARBA" id="ARBA00023002"/>
    </source>
</evidence>
<evidence type="ECO:0000256" key="1">
    <source>
        <dbReference type="ARBA" id="ARBA00001971"/>
    </source>
</evidence>